<name>A0A099WP86_9PORP</name>
<proteinExistence type="predicted"/>
<dbReference type="AlphaFoldDB" id="A0A099WP86"/>
<evidence type="ECO:0000313" key="1">
    <source>
        <dbReference type="EMBL" id="KGN86010.1"/>
    </source>
</evidence>
<reference evidence="1 2" key="1">
    <citation type="submission" date="2014-08" db="EMBL/GenBank/DDBJ databases">
        <title>Porphyromonas gulae strain:COT-052_OH1451 Genome sequencing.</title>
        <authorList>
            <person name="Wallis C."/>
            <person name="Deusch O."/>
            <person name="O'Flynn C."/>
            <person name="Davis I."/>
            <person name="Jospin G."/>
            <person name="Darling A.E."/>
            <person name="Coil D.A."/>
            <person name="Alexiev A."/>
            <person name="Horsfall A."/>
            <person name="Kirkwood N."/>
            <person name="Harris S."/>
            <person name="Eisen J.A."/>
        </authorList>
    </citation>
    <scope>NUCLEOTIDE SEQUENCE [LARGE SCALE GENOMIC DNA]</scope>
    <source>
        <strain evidence="2">COT-052 OH1451</strain>
    </source>
</reference>
<accession>A0A099WP86</accession>
<dbReference type="Proteomes" id="UP000030130">
    <property type="component" value="Unassembled WGS sequence"/>
</dbReference>
<comment type="caution">
    <text evidence="1">The sequence shown here is derived from an EMBL/GenBank/DDBJ whole genome shotgun (WGS) entry which is preliminary data.</text>
</comment>
<gene>
    <name evidence="1" type="ORF">HR08_04910</name>
</gene>
<sequence>MMCISLIVHRKHSLLVWINQISDEKIGLILRFLMEMTIQKARTEESVFFGLLMYTVWQCCMSNLHKARFSLL</sequence>
<protein>
    <recommendedName>
        <fullName evidence="3">Transposase</fullName>
    </recommendedName>
</protein>
<dbReference type="EMBL" id="JRAI01000044">
    <property type="protein sequence ID" value="KGN86010.1"/>
    <property type="molecule type" value="Genomic_DNA"/>
</dbReference>
<organism evidence="1 2">
    <name type="scientific">Porphyromonas gulae</name>
    <dbReference type="NCBI Taxonomy" id="111105"/>
    <lineage>
        <taxon>Bacteria</taxon>
        <taxon>Pseudomonadati</taxon>
        <taxon>Bacteroidota</taxon>
        <taxon>Bacteroidia</taxon>
        <taxon>Bacteroidales</taxon>
        <taxon>Porphyromonadaceae</taxon>
        <taxon>Porphyromonas</taxon>
    </lineage>
</organism>
<evidence type="ECO:0008006" key="3">
    <source>
        <dbReference type="Google" id="ProtNLM"/>
    </source>
</evidence>
<evidence type="ECO:0000313" key="2">
    <source>
        <dbReference type="Proteomes" id="UP000030130"/>
    </source>
</evidence>